<keyword evidence="4" id="KW-1185">Reference proteome</keyword>
<feature type="compositionally biased region" description="Low complexity" evidence="1">
    <location>
        <begin position="621"/>
        <end position="633"/>
    </location>
</feature>
<sequence>MLVLGAGQPPPQQMQMGAAMPPQQGMPPQGNRMMMQQRNVNMPVQPPMQMGHPMGPTSMGHQMGQPPMTSAGPEMYGNPAAMMPAQLPPGPTMMPRGGMPVTQAPAHSMPQQPMPINQRPAYGTPQQMQMADRQAAQFYISRFNPQMKQAFENEKDPHKKSRIYHSCVDQLHQNGIVYQGQFMGGQGNMPLGANEMDRSMVSNVPYQMSRIPPGQMPPNHQMGGPAPPPTTNPAMMAAYAQQTAPFTPAKVAISAQLQAQQAQAIPSTGPGSVGSMSQVAPSMMPNMSMPSQMPPGQNMQNAAYGMRPGMPQSIPSSVPPASMNQMLSVPSPAPQIGSVGSHPSAMAHSPAVASVGPASQSQQPQSQQPHTPQNPASVQQPASVPAPNSTGQPGSVSAPNSVADPETTAIIAKVSELYSDKLNKIVQRCKDDEETVPVAILRLMEILEGKRIYAQISRLENLAKEALDKFGLSASIGNTMKDVIRKKEKRESDVAPPELTVNNAPIPSAQPVKVDVWNRRIKTKGICIPDAVLSLFDDGSTAEKTILSESFDSSGRLLVVPLNSSGAGQVDASTPSRKRKASPEPEINDKRQRTDSGNTTNPTVHFVDTPKRLMKSEGNEAAAPSGNAQPAAADPNSPATSSGASTERIKIECSADTRTPWMMSAVASQELEGLSWRVDPDRRPMSSLSPDVVLCFESKSIACPPLRLLIPASYPLEPAIVQYDRTFPPNIAISRQLAAVRKFLLSIIILRKNL</sequence>
<feature type="domain" description="ARC105/Med15 mediator subunit C-terminal" evidence="2">
    <location>
        <begin position="663"/>
        <end position="736"/>
    </location>
</feature>
<name>A0A2A2JRY0_9BILA</name>
<evidence type="ECO:0000313" key="3">
    <source>
        <dbReference type="EMBL" id="PAV64526.1"/>
    </source>
</evidence>
<dbReference type="OrthoDB" id="445326at2759"/>
<reference evidence="3 4" key="1">
    <citation type="journal article" date="2017" name="Curr. Biol.">
        <title>Genome architecture and evolution of a unichromosomal asexual nematode.</title>
        <authorList>
            <person name="Fradin H."/>
            <person name="Zegar C."/>
            <person name="Gutwein M."/>
            <person name="Lucas J."/>
            <person name="Kovtun M."/>
            <person name="Corcoran D."/>
            <person name="Baugh L.R."/>
            <person name="Kiontke K."/>
            <person name="Gunsalus K."/>
            <person name="Fitch D.H."/>
            <person name="Piano F."/>
        </authorList>
    </citation>
    <scope>NUCLEOTIDE SEQUENCE [LARGE SCALE GENOMIC DNA]</scope>
    <source>
        <strain evidence="3">PF1309</strain>
    </source>
</reference>
<feature type="compositionally biased region" description="Basic and acidic residues" evidence="1">
    <location>
        <begin position="608"/>
        <end position="618"/>
    </location>
</feature>
<dbReference type="STRING" id="2018661.A0A2A2JRY0"/>
<feature type="compositionally biased region" description="Polar residues" evidence="1">
    <location>
        <begin position="374"/>
        <end position="400"/>
    </location>
</feature>
<dbReference type="AlphaFoldDB" id="A0A2A2JRY0"/>
<dbReference type="Proteomes" id="UP000218231">
    <property type="component" value="Unassembled WGS sequence"/>
</dbReference>
<feature type="compositionally biased region" description="Basic and acidic residues" evidence="1">
    <location>
        <begin position="581"/>
        <end position="594"/>
    </location>
</feature>
<comment type="caution">
    <text evidence="3">The sequence shown here is derived from an EMBL/GenBank/DDBJ whole genome shotgun (WGS) entry which is preliminary data.</text>
</comment>
<proteinExistence type="predicted"/>
<evidence type="ECO:0000259" key="2">
    <source>
        <dbReference type="Pfam" id="PF21539"/>
    </source>
</evidence>
<accession>A0A2A2JRY0</accession>
<feature type="region of interest" description="Disordered" evidence="1">
    <location>
        <begin position="293"/>
        <end position="402"/>
    </location>
</feature>
<dbReference type="EMBL" id="LIAE01010254">
    <property type="protein sequence ID" value="PAV64526.1"/>
    <property type="molecule type" value="Genomic_DNA"/>
</dbReference>
<dbReference type="InterPro" id="IPR048386">
    <property type="entry name" value="Med15_C"/>
</dbReference>
<feature type="region of interest" description="Disordered" evidence="1">
    <location>
        <begin position="1"/>
        <end position="25"/>
    </location>
</feature>
<feature type="compositionally biased region" description="Low complexity" evidence="1">
    <location>
        <begin position="13"/>
        <end position="25"/>
    </location>
</feature>
<feature type="region of interest" description="Disordered" evidence="1">
    <location>
        <begin position="565"/>
        <end position="648"/>
    </location>
</feature>
<protein>
    <recommendedName>
        <fullName evidence="2">ARC105/Med15 mediator subunit C-terminal domain-containing protein</fullName>
    </recommendedName>
</protein>
<evidence type="ECO:0000313" key="4">
    <source>
        <dbReference type="Proteomes" id="UP000218231"/>
    </source>
</evidence>
<feature type="compositionally biased region" description="Polar residues" evidence="1">
    <location>
        <begin position="565"/>
        <end position="575"/>
    </location>
</feature>
<evidence type="ECO:0000256" key="1">
    <source>
        <dbReference type="SAM" id="MobiDB-lite"/>
    </source>
</evidence>
<dbReference type="Pfam" id="PF21539">
    <property type="entry name" value="Med15_C"/>
    <property type="match status" value="1"/>
</dbReference>
<organism evidence="3 4">
    <name type="scientific">Diploscapter pachys</name>
    <dbReference type="NCBI Taxonomy" id="2018661"/>
    <lineage>
        <taxon>Eukaryota</taxon>
        <taxon>Metazoa</taxon>
        <taxon>Ecdysozoa</taxon>
        <taxon>Nematoda</taxon>
        <taxon>Chromadorea</taxon>
        <taxon>Rhabditida</taxon>
        <taxon>Rhabditina</taxon>
        <taxon>Rhabditomorpha</taxon>
        <taxon>Rhabditoidea</taxon>
        <taxon>Rhabditidae</taxon>
        <taxon>Diploscapter</taxon>
    </lineage>
</organism>
<gene>
    <name evidence="3" type="ORF">WR25_27235</name>
</gene>
<feature type="compositionally biased region" description="Low complexity" evidence="1">
    <location>
        <begin position="347"/>
        <end position="373"/>
    </location>
</feature>